<protein>
    <submittedName>
        <fullName evidence="2">Pilus assembly protein PilZ</fullName>
    </submittedName>
</protein>
<gene>
    <name evidence="2" type="ORF">FHP08_05580</name>
</gene>
<accession>A0A5C8P1E6</accession>
<dbReference type="EMBL" id="VDUY01000002">
    <property type="protein sequence ID" value="TXL67087.1"/>
    <property type="molecule type" value="Genomic_DNA"/>
</dbReference>
<dbReference type="Proteomes" id="UP000321548">
    <property type="component" value="Unassembled WGS sequence"/>
</dbReference>
<organism evidence="2 3">
    <name type="scientific">Zeimonas arvi</name>
    <dbReference type="NCBI Taxonomy" id="2498847"/>
    <lineage>
        <taxon>Bacteria</taxon>
        <taxon>Pseudomonadati</taxon>
        <taxon>Pseudomonadota</taxon>
        <taxon>Betaproteobacteria</taxon>
        <taxon>Burkholderiales</taxon>
        <taxon>Burkholderiaceae</taxon>
        <taxon>Zeimonas</taxon>
    </lineage>
</organism>
<comment type="caution">
    <text evidence="2">The sequence shown here is derived from an EMBL/GenBank/DDBJ whole genome shotgun (WGS) entry which is preliminary data.</text>
</comment>
<evidence type="ECO:0000313" key="3">
    <source>
        <dbReference type="Proteomes" id="UP000321548"/>
    </source>
</evidence>
<dbReference type="InterPro" id="IPR009875">
    <property type="entry name" value="PilZ_domain"/>
</dbReference>
<evidence type="ECO:0000259" key="1">
    <source>
        <dbReference type="Pfam" id="PF07238"/>
    </source>
</evidence>
<sequence>MSNDTMPNTAIGGGVRPGVLQLAFKEKAALYAAYMPFIDGGGLFVPTTRPANLGDEIYLILQLVDDPNRLPLTGKVVWITPAGTPGRQQGIGVQFPKDEAGAQVRDRIETLLGGTLKAARPTHTI</sequence>
<dbReference type="GO" id="GO:0035438">
    <property type="term" value="F:cyclic-di-GMP binding"/>
    <property type="evidence" value="ECO:0007669"/>
    <property type="project" value="InterPro"/>
</dbReference>
<dbReference type="AlphaFoldDB" id="A0A5C8P1E6"/>
<reference evidence="2 3" key="1">
    <citation type="submission" date="2019-06" db="EMBL/GenBank/DDBJ databases">
        <title>Quisquiliibacterium sp. nov., isolated from a maize field.</title>
        <authorList>
            <person name="Lin S.-Y."/>
            <person name="Tsai C.-F."/>
            <person name="Young C.-C."/>
        </authorList>
    </citation>
    <scope>NUCLEOTIDE SEQUENCE [LARGE SCALE GENOMIC DNA]</scope>
    <source>
        <strain evidence="2 3">CC-CFT501</strain>
    </source>
</reference>
<evidence type="ECO:0000313" key="2">
    <source>
        <dbReference type="EMBL" id="TXL67087.1"/>
    </source>
</evidence>
<dbReference type="Pfam" id="PF07238">
    <property type="entry name" value="PilZ"/>
    <property type="match status" value="1"/>
</dbReference>
<dbReference type="Gene3D" id="2.40.10.220">
    <property type="entry name" value="predicted glycosyltransferase like domains"/>
    <property type="match status" value="1"/>
</dbReference>
<keyword evidence="3" id="KW-1185">Reference proteome</keyword>
<proteinExistence type="predicted"/>
<dbReference type="OrthoDB" id="5296245at2"/>
<feature type="domain" description="PilZ" evidence="1">
    <location>
        <begin position="25"/>
        <end position="112"/>
    </location>
</feature>
<name>A0A5C8P1E6_9BURK</name>
<dbReference type="RefSeq" id="WP_147703336.1">
    <property type="nucleotide sequence ID" value="NZ_VDUY01000002.1"/>
</dbReference>